<feature type="region of interest" description="Disordered" evidence="3">
    <location>
        <begin position="48"/>
        <end position="83"/>
    </location>
</feature>
<name>A0A328D6A5_9ASTE</name>
<proteinExistence type="predicted"/>
<feature type="compositionally biased region" description="Low complexity" evidence="3">
    <location>
        <begin position="466"/>
        <end position="476"/>
    </location>
</feature>
<dbReference type="GO" id="GO:0000932">
    <property type="term" value="C:P-body"/>
    <property type="evidence" value="ECO:0007669"/>
    <property type="project" value="UniProtKB-SubCell"/>
</dbReference>
<accession>A0A328D6A5</accession>
<dbReference type="GO" id="GO:0000290">
    <property type="term" value="P:deadenylation-dependent decapping of nuclear-transcribed mRNA"/>
    <property type="evidence" value="ECO:0007669"/>
    <property type="project" value="InterPro"/>
</dbReference>
<dbReference type="AlphaFoldDB" id="A0A328D6A5"/>
<feature type="region of interest" description="Disordered" evidence="3">
    <location>
        <begin position="1"/>
        <end position="28"/>
    </location>
</feature>
<evidence type="ECO:0000313" key="5">
    <source>
        <dbReference type="Proteomes" id="UP000249390"/>
    </source>
</evidence>
<evidence type="ECO:0008006" key="6">
    <source>
        <dbReference type="Google" id="ProtNLM"/>
    </source>
</evidence>
<gene>
    <name evidence="4" type="ORF">DM860_008784</name>
</gene>
<dbReference type="Proteomes" id="UP000249390">
    <property type="component" value="Unassembled WGS sequence"/>
</dbReference>
<dbReference type="EMBL" id="NQVE01000192">
    <property type="protein sequence ID" value="RAL41086.1"/>
    <property type="molecule type" value="Genomic_DNA"/>
</dbReference>
<evidence type="ECO:0000256" key="3">
    <source>
        <dbReference type="SAM" id="MobiDB-lite"/>
    </source>
</evidence>
<comment type="subcellular location">
    <subcellularLocation>
        <location evidence="1">Cytoplasm</location>
        <location evidence="1">P-body</location>
    </subcellularLocation>
</comment>
<evidence type="ECO:0000256" key="2">
    <source>
        <dbReference type="ARBA" id="ARBA00022490"/>
    </source>
</evidence>
<feature type="region of interest" description="Disordered" evidence="3">
    <location>
        <begin position="459"/>
        <end position="482"/>
    </location>
</feature>
<protein>
    <recommendedName>
        <fullName evidence="6">mRNA decay factor PAT1 domain-containing protein</fullName>
    </recommendedName>
</protein>
<reference evidence="4 5" key="1">
    <citation type="submission" date="2018-06" db="EMBL/GenBank/DDBJ databases">
        <title>The Genome of Cuscuta australis (Dodder) Provides Insight into the Evolution of Plant Parasitism.</title>
        <authorList>
            <person name="Liu H."/>
        </authorList>
    </citation>
    <scope>NUCLEOTIDE SEQUENCE [LARGE SCALE GENOMIC DNA]</scope>
    <source>
        <strain evidence="5">cv. Yunnan</strain>
        <tissue evidence="4">Vines</tissue>
    </source>
</reference>
<comment type="caution">
    <text evidence="4">The sequence shown here is derived from an EMBL/GenBank/DDBJ whole genome shotgun (WGS) entry which is preliminary data.</text>
</comment>
<evidence type="ECO:0000256" key="1">
    <source>
        <dbReference type="ARBA" id="ARBA00004201"/>
    </source>
</evidence>
<dbReference type="GO" id="GO:0033962">
    <property type="term" value="P:P-body assembly"/>
    <property type="evidence" value="ECO:0007669"/>
    <property type="project" value="TreeGrafter"/>
</dbReference>
<sequence length="766" mass="85485">MDGFNGPGGLERMNNHQDLKQVDSNSQGNDLFDASQYAFFGNNVLEEVELGGLEDEDEDLPPPGFDSEEYPLEQEEGDLLTSYSDVDDLTSSFSKLNKDGVNPATAFFGDRESRESSSAADYVQEEDFPDWYDQRGFNLDAERNEECKRMVPLHPYSSSPNRIESRPLYRTQSYPDQEVQQQPQQRLPTHHHHYSSEALLIPKSSYTSFPPPGGAQFFQGSPNNLSSTVYRPGAHPVPVSSPNFSTFSSSSRNQMNPMHHGSQYGGGILPQFSPNSHQINNHIQNQRMNQVPHQNGILPQKFQTGMHHHPFQSPFGSSALQPQRFNHNQQPHQMNSFELANFKDQRAESMLRGGRYGGMGMRSGWPIFKAKYMSPDEIENILRIQLAATHSNDPYVDDYYHQACLAKKSAGAKLRHHFCPTNLRDGSSQNRANTEAHAFLQVDALGRVSFSSIRRPRPLLEVDPPSSSANSSSSEAKVSEKPLEEEPMLVARVTIEDGICLLLDVDDIDRFLQFNQFPDRVEHLNKKRQVLLEGLASSLQLVDPVSKKGQSVNISPKDDLMFLRVVTLPKGRKLLSRYLQLIFASSEVGRVVCMAIFRNLRFLFGGLPADIVAAETTKNLAMAVSSCVREMNLTVVSACLASVVCSTEHPPLRPIGSPLGDGASVVLKSVLDRATELLRDPQVDTKCDAQSRMFWQASFNAFFDLVTKYCFNKYDQSFAAGSDVSSEIPVGLLHASLPHTSEQQRKLLMDFAQRSIPAPGGNVRIE</sequence>
<evidence type="ECO:0000313" key="4">
    <source>
        <dbReference type="EMBL" id="RAL41086.1"/>
    </source>
</evidence>
<dbReference type="GO" id="GO:0003723">
    <property type="term" value="F:RNA binding"/>
    <property type="evidence" value="ECO:0007669"/>
    <property type="project" value="TreeGrafter"/>
</dbReference>
<feature type="compositionally biased region" description="Acidic residues" evidence="3">
    <location>
        <begin position="48"/>
        <end position="78"/>
    </location>
</feature>
<dbReference type="PANTHER" id="PTHR21551:SF0">
    <property type="entry name" value="PROTEIN ASSOCIATED WITH TOPO II RELATED-1, ISOFORM A"/>
    <property type="match status" value="1"/>
</dbReference>
<organism evidence="4 5">
    <name type="scientific">Cuscuta australis</name>
    <dbReference type="NCBI Taxonomy" id="267555"/>
    <lineage>
        <taxon>Eukaryota</taxon>
        <taxon>Viridiplantae</taxon>
        <taxon>Streptophyta</taxon>
        <taxon>Embryophyta</taxon>
        <taxon>Tracheophyta</taxon>
        <taxon>Spermatophyta</taxon>
        <taxon>Magnoliopsida</taxon>
        <taxon>eudicotyledons</taxon>
        <taxon>Gunneridae</taxon>
        <taxon>Pentapetalae</taxon>
        <taxon>asterids</taxon>
        <taxon>lamiids</taxon>
        <taxon>Solanales</taxon>
        <taxon>Convolvulaceae</taxon>
        <taxon>Cuscuteae</taxon>
        <taxon>Cuscuta</taxon>
        <taxon>Cuscuta subgen. Grammica</taxon>
        <taxon>Cuscuta sect. Cleistogrammica</taxon>
    </lineage>
</organism>
<keyword evidence="2" id="KW-0963">Cytoplasm</keyword>
<dbReference type="InterPro" id="IPR039900">
    <property type="entry name" value="Pat1-like"/>
</dbReference>
<keyword evidence="5" id="KW-1185">Reference proteome</keyword>
<dbReference type="PANTHER" id="PTHR21551">
    <property type="entry name" value="TOPOISOMERASE II-ASSOCIATED PROTEIN PAT1"/>
    <property type="match status" value="1"/>
</dbReference>